<organism evidence="4 5">
    <name type="scientific">Devosia ginsengisoli</name>
    <dbReference type="NCBI Taxonomy" id="400770"/>
    <lineage>
        <taxon>Bacteria</taxon>
        <taxon>Pseudomonadati</taxon>
        <taxon>Pseudomonadota</taxon>
        <taxon>Alphaproteobacteria</taxon>
        <taxon>Hyphomicrobiales</taxon>
        <taxon>Devosiaceae</taxon>
        <taxon>Devosia</taxon>
    </lineage>
</organism>
<dbReference type="Pfam" id="PF04752">
    <property type="entry name" value="ChaC"/>
    <property type="match status" value="1"/>
</dbReference>
<proteinExistence type="predicted"/>
<dbReference type="EC" id="4.3.2.7" evidence="1"/>
<evidence type="ECO:0000313" key="5">
    <source>
        <dbReference type="Proteomes" id="UP000315364"/>
    </source>
</evidence>
<dbReference type="GO" id="GO:0016740">
    <property type="term" value="F:transferase activity"/>
    <property type="evidence" value="ECO:0007669"/>
    <property type="project" value="UniProtKB-KW"/>
</dbReference>
<dbReference type="GO" id="GO:0005737">
    <property type="term" value="C:cytoplasm"/>
    <property type="evidence" value="ECO:0007669"/>
    <property type="project" value="TreeGrafter"/>
</dbReference>
<sequence length="265" mass="30093">MLAETTPHPPFGHLLPQGEKGRTERTLHKKIRQMRLTERHVGYLRPEDPSEDMPPPPPGLRATAPDDYRRTIDTLLGPDRDHDEVWIFAYGSLIWKPACDFVEMRTGRVHGWHRSFCLGWNNRFRGSDANPGLMLALDRGGACNGVLYRLPPGRIDEAMTKLLEREMGWLPSPFPPRWVNVRSGDRVIRAITFCIDRHSGRYVSGLSIDAIAEVLATAVGSRGSMAEYLFATVRHLEDMGIHDPHLWQLQSLVADRIEAAYEPDR</sequence>
<gene>
    <name evidence="4" type="ORF">FPZ08_14040</name>
</gene>
<feature type="region of interest" description="Disordered" evidence="3">
    <location>
        <begin position="43"/>
        <end position="68"/>
    </location>
</feature>
<evidence type="ECO:0000256" key="2">
    <source>
        <dbReference type="ARBA" id="ARBA00023239"/>
    </source>
</evidence>
<dbReference type="OrthoDB" id="9795692at2"/>
<dbReference type="PANTHER" id="PTHR12192:SF2">
    <property type="entry name" value="GLUTATHIONE-SPECIFIC GAMMA-GLUTAMYLCYCLOTRANSFERASE 2"/>
    <property type="match status" value="1"/>
</dbReference>
<dbReference type="SUPFAM" id="SSF110857">
    <property type="entry name" value="Gamma-glutamyl cyclotransferase-like"/>
    <property type="match status" value="1"/>
</dbReference>
<dbReference type="GO" id="GO:0061928">
    <property type="term" value="F:glutathione specific gamma-glutamylcyclotransferase activity"/>
    <property type="evidence" value="ECO:0007669"/>
    <property type="project" value="UniProtKB-EC"/>
</dbReference>
<accession>A0A5B8LUQ1</accession>
<protein>
    <recommendedName>
        <fullName evidence="1">glutathione-specific gamma-glutamylcyclotransferase</fullName>
        <ecNumber evidence="1">4.3.2.7</ecNumber>
    </recommendedName>
</protein>
<dbReference type="GO" id="GO:0006751">
    <property type="term" value="P:glutathione catabolic process"/>
    <property type="evidence" value="ECO:0007669"/>
    <property type="project" value="InterPro"/>
</dbReference>
<dbReference type="InterPro" id="IPR006840">
    <property type="entry name" value="ChaC"/>
</dbReference>
<keyword evidence="4" id="KW-0808">Transferase</keyword>
<keyword evidence="5" id="KW-1185">Reference proteome</keyword>
<dbReference type="AlphaFoldDB" id="A0A5B8LUQ1"/>
<dbReference type="EMBL" id="CP042304">
    <property type="protein sequence ID" value="QDZ11766.1"/>
    <property type="molecule type" value="Genomic_DNA"/>
</dbReference>
<evidence type="ECO:0000256" key="1">
    <source>
        <dbReference type="ARBA" id="ARBA00012344"/>
    </source>
</evidence>
<name>A0A5B8LUQ1_9HYPH</name>
<dbReference type="KEGG" id="dea:FPZ08_14040"/>
<dbReference type="Proteomes" id="UP000315364">
    <property type="component" value="Chromosome"/>
</dbReference>
<dbReference type="InterPro" id="IPR036568">
    <property type="entry name" value="GGCT-like_sf"/>
</dbReference>
<evidence type="ECO:0000313" key="4">
    <source>
        <dbReference type="EMBL" id="QDZ11766.1"/>
    </source>
</evidence>
<evidence type="ECO:0000256" key="3">
    <source>
        <dbReference type="SAM" id="MobiDB-lite"/>
    </source>
</evidence>
<reference evidence="4 5" key="1">
    <citation type="submission" date="2019-07" db="EMBL/GenBank/DDBJ databases">
        <title>Full genome sequence of Devosia sp. Gsoil 520.</title>
        <authorList>
            <person name="Im W.-T."/>
        </authorList>
    </citation>
    <scope>NUCLEOTIDE SEQUENCE [LARGE SCALE GENOMIC DNA]</scope>
    <source>
        <strain evidence="4 5">Gsoil 520</strain>
    </source>
</reference>
<keyword evidence="2" id="KW-0456">Lyase</keyword>
<feature type="region of interest" description="Disordered" evidence="3">
    <location>
        <begin position="1"/>
        <end position="23"/>
    </location>
</feature>
<dbReference type="InterPro" id="IPR013024">
    <property type="entry name" value="GGCT-like"/>
</dbReference>
<dbReference type="CDD" id="cd06661">
    <property type="entry name" value="GGCT_like"/>
    <property type="match status" value="1"/>
</dbReference>
<dbReference type="PANTHER" id="PTHR12192">
    <property type="entry name" value="CATION TRANSPORT PROTEIN CHAC-RELATED"/>
    <property type="match status" value="1"/>
</dbReference>
<dbReference type="Gene3D" id="3.10.490.10">
    <property type="entry name" value="Gamma-glutamyl cyclotransferase-like"/>
    <property type="match status" value="1"/>
</dbReference>